<evidence type="ECO:0000313" key="8">
    <source>
        <dbReference type="Proteomes" id="UP000248483"/>
    </source>
</evidence>
<dbReference type="PANTHER" id="PTHR12398">
    <property type="entry name" value="PROTEIN PHOSPHATASE INHIBITOR"/>
    <property type="match status" value="1"/>
</dbReference>
<feature type="compositionally biased region" description="Basic and acidic residues" evidence="7">
    <location>
        <begin position="153"/>
        <end position="165"/>
    </location>
</feature>
<name>A0A7F8K7V0_DELLE</name>
<sequence>MAASTASHRPIKGILKNKSSTTSSVVASAEQPGRSVDEELRVNTAQERMFVGLACSNRTNEGKKSQKWDEMNILATYHPADKDYGLMKIDEPSTPYHSMVGDDEDALSDSETTEALTPDILARKLTAAAESSEPKCRVREQESSEDEDSDLSPEERGKKKRQFEMKRKLHYNEGLNIKLARQLISKDLRDEEEDEEMSETAAGESMNTEESNQGSTTCDQLQNKSQSS</sequence>
<accession>A0A7F8K7V0</accession>
<reference evidence="9" key="1">
    <citation type="submission" date="2025-08" db="UniProtKB">
        <authorList>
            <consortium name="RefSeq"/>
        </authorList>
    </citation>
    <scope>IDENTIFICATION</scope>
    <source>
        <tissue evidence="9">Blood</tissue>
    </source>
</reference>
<feature type="region of interest" description="Disordered" evidence="7">
    <location>
        <begin position="1"/>
        <end position="39"/>
    </location>
</feature>
<evidence type="ECO:0000256" key="4">
    <source>
        <dbReference type="ARBA" id="ARBA00022600"/>
    </source>
</evidence>
<keyword evidence="4" id="KW-0321">Glycogen metabolism</keyword>
<gene>
    <name evidence="9" type="primary">PPP1R2</name>
</gene>
<dbReference type="AlphaFoldDB" id="A0A7F8K7V0"/>
<proteinExistence type="inferred from homology"/>
<comment type="similarity">
    <text evidence="2">Belongs to the protein phosphatase inhibitor 2 family.</text>
</comment>
<dbReference type="GO" id="GO:0004864">
    <property type="term" value="F:protein phosphatase inhibitor activity"/>
    <property type="evidence" value="ECO:0007669"/>
    <property type="project" value="UniProtKB-KW"/>
</dbReference>
<feature type="compositionally biased region" description="Basic and acidic residues" evidence="7">
    <location>
        <begin position="132"/>
        <end position="142"/>
    </location>
</feature>
<dbReference type="PANTHER" id="PTHR12398:SF35">
    <property type="entry name" value="PROTEIN PHOSPHATASE INHIBITOR 2-RELATED"/>
    <property type="match status" value="1"/>
</dbReference>
<dbReference type="Proteomes" id="UP000248483">
    <property type="component" value="Unplaced"/>
</dbReference>
<dbReference type="Gene3D" id="6.10.250.1050">
    <property type="match status" value="2"/>
</dbReference>
<keyword evidence="5 9" id="KW-0650">Protein phosphatase inhibitor</keyword>
<dbReference type="InParanoid" id="A0A7F8K7V0"/>
<evidence type="ECO:0000256" key="1">
    <source>
        <dbReference type="ARBA" id="ARBA00002900"/>
    </source>
</evidence>
<feature type="compositionally biased region" description="Polar residues" evidence="7">
    <location>
        <begin position="205"/>
        <end position="228"/>
    </location>
</feature>
<evidence type="ECO:0000256" key="2">
    <source>
        <dbReference type="ARBA" id="ARBA00005472"/>
    </source>
</evidence>
<dbReference type="GeneID" id="111172416"/>
<dbReference type="RefSeq" id="XP_030616660.1">
    <property type="nucleotide sequence ID" value="XM_030760800.1"/>
</dbReference>
<comment type="function">
    <text evidence="1">Inhibitor of protein-phosphatase 1.</text>
</comment>
<dbReference type="CTD" id="5504"/>
<dbReference type="FunCoup" id="A0A7F8K7V0">
    <property type="interactions" value="969"/>
</dbReference>
<dbReference type="InterPro" id="IPR007062">
    <property type="entry name" value="PPI-2"/>
</dbReference>
<dbReference type="GO" id="GO:0005977">
    <property type="term" value="P:glycogen metabolic process"/>
    <property type="evidence" value="ECO:0007669"/>
    <property type="project" value="UniProtKB-KW"/>
</dbReference>
<feature type="region of interest" description="Disordered" evidence="7">
    <location>
        <begin position="186"/>
        <end position="228"/>
    </location>
</feature>
<feature type="region of interest" description="Disordered" evidence="7">
    <location>
        <begin position="127"/>
        <end position="165"/>
    </location>
</feature>
<evidence type="ECO:0000256" key="3">
    <source>
        <dbReference type="ARBA" id="ARBA00022553"/>
    </source>
</evidence>
<keyword evidence="8" id="KW-1185">Reference proteome</keyword>
<evidence type="ECO:0000256" key="5">
    <source>
        <dbReference type="ARBA" id="ARBA00023272"/>
    </source>
</evidence>
<protein>
    <submittedName>
        <fullName evidence="9">Protein phosphatase inhibitor 2 isoform X1</fullName>
    </submittedName>
</protein>
<feature type="compositionally biased region" description="Low complexity" evidence="7">
    <location>
        <begin position="19"/>
        <end position="29"/>
    </location>
</feature>
<evidence type="ECO:0000313" key="9">
    <source>
        <dbReference type="RefSeq" id="XP_030616660.1"/>
    </source>
</evidence>
<dbReference type="GO" id="GO:0009966">
    <property type="term" value="P:regulation of signal transduction"/>
    <property type="evidence" value="ECO:0007669"/>
    <property type="project" value="InterPro"/>
</dbReference>
<feature type="compositionally biased region" description="Acidic residues" evidence="7">
    <location>
        <begin position="143"/>
        <end position="152"/>
    </location>
</feature>
<keyword evidence="6" id="KW-0119">Carbohydrate metabolism</keyword>
<dbReference type="Pfam" id="PF04979">
    <property type="entry name" value="IPP-2"/>
    <property type="match status" value="1"/>
</dbReference>
<keyword evidence="3" id="KW-0597">Phosphoprotein</keyword>
<organism evidence="8 9">
    <name type="scientific">Delphinapterus leucas</name>
    <name type="common">Beluga whale</name>
    <dbReference type="NCBI Taxonomy" id="9749"/>
    <lineage>
        <taxon>Eukaryota</taxon>
        <taxon>Metazoa</taxon>
        <taxon>Chordata</taxon>
        <taxon>Craniata</taxon>
        <taxon>Vertebrata</taxon>
        <taxon>Euteleostomi</taxon>
        <taxon>Mammalia</taxon>
        <taxon>Eutheria</taxon>
        <taxon>Laurasiatheria</taxon>
        <taxon>Artiodactyla</taxon>
        <taxon>Whippomorpha</taxon>
        <taxon>Cetacea</taxon>
        <taxon>Odontoceti</taxon>
        <taxon>Monodontidae</taxon>
        <taxon>Delphinapterus</taxon>
    </lineage>
</organism>
<evidence type="ECO:0000256" key="7">
    <source>
        <dbReference type="SAM" id="MobiDB-lite"/>
    </source>
</evidence>
<evidence type="ECO:0000256" key="6">
    <source>
        <dbReference type="ARBA" id="ARBA00023277"/>
    </source>
</evidence>